<evidence type="ECO:0000256" key="12">
    <source>
        <dbReference type="ARBA" id="ARBA00023027"/>
    </source>
</evidence>
<keyword evidence="9" id="KW-0249">Electron transport</keyword>
<evidence type="ECO:0000256" key="11">
    <source>
        <dbReference type="ARBA" id="ARBA00023004"/>
    </source>
</evidence>
<protein>
    <submittedName>
        <fullName evidence="14">FAD-dependent oxidoreductase</fullName>
    </submittedName>
</protein>
<comment type="similarity">
    <text evidence="3">Belongs to the FAD-dependent oxidoreductase family.</text>
</comment>
<dbReference type="Gene3D" id="2.20.28.10">
    <property type="match status" value="1"/>
</dbReference>
<accession>A0ABV3RZL7</accession>
<dbReference type="PRINTS" id="PR00368">
    <property type="entry name" value="FADPNR"/>
</dbReference>
<gene>
    <name evidence="14" type="ORF">V6X51_09475</name>
</gene>
<dbReference type="CDD" id="cd00730">
    <property type="entry name" value="rubredoxin"/>
    <property type="match status" value="1"/>
</dbReference>
<dbReference type="RefSeq" id="WP_159299791.1">
    <property type="nucleotide sequence ID" value="NZ_JBAKFG010000004.1"/>
</dbReference>
<dbReference type="InterPro" id="IPR024935">
    <property type="entry name" value="Rubredoxin_dom"/>
</dbReference>
<dbReference type="InterPro" id="IPR023753">
    <property type="entry name" value="FAD/NAD-binding_dom"/>
</dbReference>
<dbReference type="PRINTS" id="PR00411">
    <property type="entry name" value="PNDRDTASEI"/>
</dbReference>
<evidence type="ECO:0000256" key="1">
    <source>
        <dbReference type="ARBA" id="ARBA00001974"/>
    </source>
</evidence>
<dbReference type="EMBL" id="JBAKFG010000004">
    <property type="protein sequence ID" value="MEX0373656.1"/>
    <property type="molecule type" value="Genomic_DNA"/>
</dbReference>
<dbReference type="InterPro" id="IPR018527">
    <property type="entry name" value="Rubredoxin_Fe_BS"/>
</dbReference>
<dbReference type="PANTHER" id="PTHR43429:SF3">
    <property type="entry name" value="NITRITE REDUCTASE [NAD(P)H]"/>
    <property type="match status" value="1"/>
</dbReference>
<comment type="subcellular location">
    <subcellularLocation>
        <location evidence="2">Cytoplasm</location>
    </subcellularLocation>
</comment>
<dbReference type="InterPro" id="IPR024934">
    <property type="entry name" value="Rubredoxin-like_dom"/>
</dbReference>
<dbReference type="Proteomes" id="UP001556636">
    <property type="component" value="Unassembled WGS sequence"/>
</dbReference>
<keyword evidence="7" id="KW-0479">Metal-binding</keyword>
<dbReference type="PROSITE" id="PS50903">
    <property type="entry name" value="RUBREDOXIN_LIKE"/>
    <property type="match status" value="1"/>
</dbReference>
<dbReference type="PANTHER" id="PTHR43429">
    <property type="entry name" value="PYRIDINE NUCLEOTIDE-DISULFIDE OXIDOREDUCTASE DOMAIN-CONTAINING"/>
    <property type="match status" value="1"/>
</dbReference>
<keyword evidence="10" id="KW-0560">Oxidoreductase</keyword>
<sequence>MTANSAPDYRQYICLVCGYIYDEANGDPDGGLPPGTRYEDIPDDWVCPDCGVSKSDFVPLEDATQTPPPIAASQRSRILPADPSQVVILGGGMAGWAAAESIRRADPDRAIVLITADAGHHYPKPRLSSAAGEGLAPDEIIMRKGPEQAAKHGVEMLAHTRALSIDRDRRRIITARGGVPYDRLVIAMGAEQRRLPPPGDGDSPIHTVNSLDDYRAVRSKVDGRTASILIIGGGLIGSEFANDLTVAGHRVTLVERAEHLLPALLPAAAAGSLEARFTDKGIHVHTGCSVQSFTTQSNGDLTATLNTGETWQGELVISALGLQPNTHLASQAGLETRHGLVVDDQLRTSDGCIFALGDCVEHRGVIRPYVRALRRQASVIGTTLAGNTAVYDGTPDTIIIKTTLCPVAVYPPSSHGKWVAAQEGRWNHYSGDRLNGFALMGGAVADAKRVEKELV</sequence>
<dbReference type="InterPro" id="IPR041364">
    <property type="entry name" value="Rbx-bd"/>
</dbReference>
<reference evidence="14 15" key="1">
    <citation type="submission" date="2024-02" db="EMBL/GenBank/DDBJ databases">
        <title>New especies of Spiribacter isolated from saline water.</title>
        <authorList>
            <person name="Leon M.J."/>
            <person name="De La Haba R."/>
            <person name="Sanchez-Porro C."/>
            <person name="Ventosa A."/>
        </authorList>
    </citation>
    <scope>NUCLEOTIDE SEQUENCE [LARGE SCALE GENOMIC DNA]</scope>
    <source>
        <strain evidence="15">ag22IC6-196</strain>
    </source>
</reference>
<dbReference type="SUPFAM" id="SSF51905">
    <property type="entry name" value="FAD/NAD(P)-binding domain"/>
    <property type="match status" value="2"/>
</dbReference>
<evidence type="ECO:0000313" key="15">
    <source>
        <dbReference type="Proteomes" id="UP001556636"/>
    </source>
</evidence>
<evidence type="ECO:0000256" key="9">
    <source>
        <dbReference type="ARBA" id="ARBA00022982"/>
    </source>
</evidence>
<keyword evidence="12" id="KW-0520">NAD</keyword>
<proteinExistence type="inferred from homology"/>
<evidence type="ECO:0000256" key="4">
    <source>
        <dbReference type="ARBA" id="ARBA00022448"/>
    </source>
</evidence>
<dbReference type="Gene3D" id="3.30.390.120">
    <property type="match status" value="1"/>
</dbReference>
<dbReference type="PROSITE" id="PS00202">
    <property type="entry name" value="RUBREDOXIN"/>
    <property type="match status" value="1"/>
</dbReference>
<evidence type="ECO:0000256" key="2">
    <source>
        <dbReference type="ARBA" id="ARBA00004496"/>
    </source>
</evidence>
<keyword evidence="8" id="KW-0274">FAD</keyword>
<evidence type="ECO:0000256" key="8">
    <source>
        <dbReference type="ARBA" id="ARBA00022827"/>
    </source>
</evidence>
<dbReference type="Gene3D" id="3.50.50.60">
    <property type="entry name" value="FAD/NAD(P)-binding domain"/>
    <property type="match status" value="2"/>
</dbReference>
<comment type="caution">
    <text evidence="14">The sequence shown here is derived from an EMBL/GenBank/DDBJ whole genome shotgun (WGS) entry which is preliminary data.</text>
</comment>
<dbReference type="InterPro" id="IPR050260">
    <property type="entry name" value="FAD-bd_OxRdtase"/>
</dbReference>
<feature type="domain" description="Rubredoxin-like" evidence="13">
    <location>
        <begin position="9"/>
        <end position="60"/>
    </location>
</feature>
<keyword evidence="4" id="KW-0813">Transport</keyword>
<name>A0ABV3RZL7_9GAMM</name>
<keyword evidence="11" id="KW-0408">Iron</keyword>
<dbReference type="InterPro" id="IPR036188">
    <property type="entry name" value="FAD/NAD-bd_sf"/>
</dbReference>
<evidence type="ECO:0000256" key="10">
    <source>
        <dbReference type="ARBA" id="ARBA00023002"/>
    </source>
</evidence>
<evidence type="ECO:0000313" key="14">
    <source>
        <dbReference type="EMBL" id="MEX0373656.1"/>
    </source>
</evidence>
<evidence type="ECO:0000256" key="7">
    <source>
        <dbReference type="ARBA" id="ARBA00022723"/>
    </source>
</evidence>
<evidence type="ECO:0000256" key="5">
    <source>
        <dbReference type="ARBA" id="ARBA00022490"/>
    </source>
</evidence>
<dbReference type="Pfam" id="PF18113">
    <property type="entry name" value="Rbx_binding"/>
    <property type="match status" value="1"/>
</dbReference>
<dbReference type="SUPFAM" id="SSF57802">
    <property type="entry name" value="Rubredoxin-like"/>
    <property type="match status" value="1"/>
</dbReference>
<dbReference type="Pfam" id="PF00301">
    <property type="entry name" value="Rubredoxin"/>
    <property type="match status" value="1"/>
</dbReference>
<comment type="cofactor">
    <cofactor evidence="1">
        <name>FAD</name>
        <dbReference type="ChEBI" id="CHEBI:57692"/>
    </cofactor>
</comment>
<evidence type="ECO:0000256" key="6">
    <source>
        <dbReference type="ARBA" id="ARBA00022630"/>
    </source>
</evidence>
<dbReference type="PRINTS" id="PR00163">
    <property type="entry name" value="RUBREDOXIN"/>
</dbReference>
<keyword evidence="6" id="KW-0285">Flavoprotein</keyword>
<keyword evidence="5" id="KW-0963">Cytoplasm</keyword>
<keyword evidence="15" id="KW-1185">Reference proteome</keyword>
<organism evidence="14 15">
    <name type="scientific">Spiribacter roseus</name>
    <dbReference type="NCBI Taxonomy" id="1855875"/>
    <lineage>
        <taxon>Bacteria</taxon>
        <taxon>Pseudomonadati</taxon>
        <taxon>Pseudomonadota</taxon>
        <taxon>Gammaproteobacteria</taxon>
        <taxon>Chromatiales</taxon>
        <taxon>Ectothiorhodospiraceae</taxon>
        <taxon>Spiribacter</taxon>
    </lineage>
</organism>
<evidence type="ECO:0000256" key="3">
    <source>
        <dbReference type="ARBA" id="ARBA00006442"/>
    </source>
</evidence>
<dbReference type="Pfam" id="PF07992">
    <property type="entry name" value="Pyr_redox_2"/>
    <property type="match status" value="1"/>
</dbReference>
<evidence type="ECO:0000259" key="13">
    <source>
        <dbReference type="PROSITE" id="PS50903"/>
    </source>
</evidence>